<evidence type="ECO:0000313" key="2">
    <source>
        <dbReference type="EMBL" id="EHK48679.1"/>
    </source>
</evidence>
<dbReference type="OrthoDB" id="10017208at2759"/>
<dbReference type="InterPro" id="IPR016181">
    <property type="entry name" value="Acyl_CoA_acyltransferase"/>
</dbReference>
<accession>G9NLB5</accession>
<dbReference type="InterPro" id="IPR052523">
    <property type="entry name" value="Trichothecene_AcTrans"/>
</dbReference>
<reference evidence="2 3" key="1">
    <citation type="journal article" date="2011" name="Genome Biol.">
        <title>Comparative genome sequence analysis underscores mycoparasitism as the ancestral life style of Trichoderma.</title>
        <authorList>
            <person name="Kubicek C.P."/>
            <person name="Herrera-Estrella A."/>
            <person name="Seidl-Seiboth V."/>
            <person name="Martinez D.A."/>
            <person name="Druzhinina I.S."/>
            <person name="Thon M."/>
            <person name="Zeilinger S."/>
            <person name="Casas-Flores S."/>
            <person name="Horwitz B.A."/>
            <person name="Mukherjee P.K."/>
            <person name="Mukherjee M."/>
            <person name="Kredics L."/>
            <person name="Alcaraz L.D."/>
            <person name="Aerts A."/>
            <person name="Antal Z."/>
            <person name="Atanasova L."/>
            <person name="Cervantes-Badillo M.G."/>
            <person name="Challacombe J."/>
            <person name="Chertkov O."/>
            <person name="McCluskey K."/>
            <person name="Coulpier F."/>
            <person name="Deshpande N."/>
            <person name="von Doehren H."/>
            <person name="Ebbole D.J."/>
            <person name="Esquivel-Naranjo E.U."/>
            <person name="Fekete E."/>
            <person name="Flipphi M."/>
            <person name="Glaser F."/>
            <person name="Gomez-Rodriguez E.Y."/>
            <person name="Gruber S."/>
            <person name="Han C."/>
            <person name="Henrissat B."/>
            <person name="Hermosa R."/>
            <person name="Hernandez-Onate M."/>
            <person name="Karaffa L."/>
            <person name="Kosti I."/>
            <person name="Le Crom S."/>
            <person name="Lindquist E."/>
            <person name="Lucas S."/>
            <person name="Luebeck M."/>
            <person name="Luebeck P.S."/>
            <person name="Margeot A."/>
            <person name="Metz B."/>
            <person name="Misra M."/>
            <person name="Nevalainen H."/>
            <person name="Omann M."/>
            <person name="Packer N."/>
            <person name="Perrone G."/>
            <person name="Uresti-Rivera E.E."/>
            <person name="Salamov A."/>
            <person name="Schmoll M."/>
            <person name="Seiboth B."/>
            <person name="Shapiro H."/>
            <person name="Sukno S."/>
            <person name="Tamayo-Ramos J.A."/>
            <person name="Tisch D."/>
            <person name="Wiest A."/>
            <person name="Wilkinson H.H."/>
            <person name="Zhang M."/>
            <person name="Coutinho P.M."/>
            <person name="Kenerley C.M."/>
            <person name="Monte E."/>
            <person name="Baker S.E."/>
            <person name="Grigoriev I.V."/>
        </authorList>
    </citation>
    <scope>NUCLEOTIDE SEQUENCE [LARGE SCALE GENOMIC DNA]</scope>
    <source>
        <strain evidence="3">ATCC 20476 / IMI 206040</strain>
    </source>
</reference>
<comment type="caution">
    <text evidence="2">The sequence shown here is derived from an EMBL/GenBank/DDBJ whole genome shotgun (WGS) entry which is preliminary data.</text>
</comment>
<dbReference type="STRING" id="452589.G9NLB5"/>
<dbReference type="HOGENOM" id="CLU_099938_0_0_1"/>
<sequence>MAIQIRDATEEDMPAVARLAGVTFHPTTDWITRQVFPLHLQPKNIPDGDASLPWRQLRKTASFNTSNCTIKLAIDTALNDQIVGFAVWEQPVEDEKPPIAPADPELPSDVTDMKIFEELKSILKEDHKASFGDRGLKDVWHLDMIAVDPPHQRRGIGKALLTWGMRQATKAGRDCYLMATPQGRPLYEAFGWEIVRPLNMFGVMHHSMIYRANKEALL</sequence>
<dbReference type="OMA" id="RDCYLMA"/>
<evidence type="ECO:0000259" key="1">
    <source>
        <dbReference type="PROSITE" id="PS51186"/>
    </source>
</evidence>
<dbReference type="CDD" id="cd04301">
    <property type="entry name" value="NAT_SF"/>
    <property type="match status" value="1"/>
</dbReference>
<dbReference type="InterPro" id="IPR000182">
    <property type="entry name" value="GNAT_dom"/>
</dbReference>
<dbReference type="Proteomes" id="UP000005426">
    <property type="component" value="Unassembled WGS sequence"/>
</dbReference>
<dbReference type="Pfam" id="PF13508">
    <property type="entry name" value="Acetyltransf_7"/>
    <property type="match status" value="1"/>
</dbReference>
<organism evidence="2 3">
    <name type="scientific">Hypocrea atroviridis (strain ATCC 20476 / IMI 206040)</name>
    <name type="common">Trichoderma atroviride</name>
    <dbReference type="NCBI Taxonomy" id="452589"/>
    <lineage>
        <taxon>Eukaryota</taxon>
        <taxon>Fungi</taxon>
        <taxon>Dikarya</taxon>
        <taxon>Ascomycota</taxon>
        <taxon>Pezizomycotina</taxon>
        <taxon>Sordariomycetes</taxon>
        <taxon>Hypocreomycetidae</taxon>
        <taxon>Hypocreales</taxon>
        <taxon>Hypocreaceae</taxon>
        <taxon>Trichoderma</taxon>
    </lineage>
</organism>
<dbReference type="GeneID" id="25779510"/>
<dbReference type="Gene3D" id="3.40.630.30">
    <property type="match status" value="1"/>
</dbReference>
<keyword evidence="3" id="KW-1185">Reference proteome</keyword>
<dbReference type="PANTHER" id="PTHR42791">
    <property type="entry name" value="GNAT FAMILY ACETYLTRANSFERASE"/>
    <property type="match status" value="1"/>
</dbReference>
<dbReference type="SUPFAM" id="SSF55729">
    <property type="entry name" value="Acyl-CoA N-acyltransferases (Nat)"/>
    <property type="match status" value="1"/>
</dbReference>
<dbReference type="GO" id="GO:0016747">
    <property type="term" value="F:acyltransferase activity, transferring groups other than amino-acyl groups"/>
    <property type="evidence" value="ECO:0007669"/>
    <property type="project" value="InterPro"/>
</dbReference>
<name>G9NLB5_HYPAI</name>
<feature type="domain" description="N-acetyltransferase" evidence="1">
    <location>
        <begin position="72"/>
        <end position="213"/>
    </location>
</feature>
<dbReference type="PROSITE" id="PS51186">
    <property type="entry name" value="GNAT"/>
    <property type="match status" value="1"/>
</dbReference>
<protein>
    <recommendedName>
        <fullName evidence="1">N-acetyltransferase domain-containing protein</fullName>
    </recommendedName>
</protein>
<gene>
    <name evidence="2" type="ORF">TRIATDRAFT_281490</name>
</gene>
<dbReference type="AlphaFoldDB" id="G9NLB5"/>
<dbReference type="EMBL" id="ABDG02000018">
    <property type="protein sequence ID" value="EHK48679.1"/>
    <property type="molecule type" value="Genomic_DNA"/>
</dbReference>
<dbReference type="PANTHER" id="PTHR42791:SF2">
    <property type="entry name" value="N-ACETYLTRANSFERASE DOMAIN-CONTAINING PROTEIN"/>
    <property type="match status" value="1"/>
</dbReference>
<dbReference type="eggNOG" id="ENOG502SC13">
    <property type="taxonomic scope" value="Eukaryota"/>
</dbReference>
<proteinExistence type="predicted"/>
<dbReference type="KEGG" id="tatv:25779510"/>
<evidence type="ECO:0000313" key="3">
    <source>
        <dbReference type="Proteomes" id="UP000005426"/>
    </source>
</evidence>